<dbReference type="Pfam" id="PF13966">
    <property type="entry name" value="zf-RVT"/>
    <property type="match status" value="1"/>
</dbReference>
<name>A0AAV1A595_VICFA</name>
<keyword evidence="3" id="KW-1185">Reference proteome</keyword>
<dbReference type="Proteomes" id="UP001157006">
    <property type="component" value="Chromosome 3"/>
</dbReference>
<evidence type="ECO:0000259" key="1">
    <source>
        <dbReference type="Pfam" id="PF13966"/>
    </source>
</evidence>
<dbReference type="AlphaFoldDB" id="A0AAV1A595"/>
<organism evidence="2 3">
    <name type="scientific">Vicia faba</name>
    <name type="common">Broad bean</name>
    <name type="synonym">Faba vulgaris</name>
    <dbReference type="NCBI Taxonomy" id="3906"/>
    <lineage>
        <taxon>Eukaryota</taxon>
        <taxon>Viridiplantae</taxon>
        <taxon>Streptophyta</taxon>
        <taxon>Embryophyta</taxon>
        <taxon>Tracheophyta</taxon>
        <taxon>Spermatophyta</taxon>
        <taxon>Magnoliopsida</taxon>
        <taxon>eudicotyledons</taxon>
        <taxon>Gunneridae</taxon>
        <taxon>Pentapetalae</taxon>
        <taxon>rosids</taxon>
        <taxon>fabids</taxon>
        <taxon>Fabales</taxon>
        <taxon>Fabaceae</taxon>
        <taxon>Papilionoideae</taxon>
        <taxon>50 kb inversion clade</taxon>
        <taxon>NPAAA clade</taxon>
        <taxon>Hologalegina</taxon>
        <taxon>IRL clade</taxon>
        <taxon>Fabeae</taxon>
        <taxon>Vicia</taxon>
    </lineage>
</organism>
<evidence type="ECO:0000313" key="3">
    <source>
        <dbReference type="Proteomes" id="UP001157006"/>
    </source>
</evidence>
<protein>
    <recommendedName>
        <fullName evidence="1">Reverse transcriptase zinc-binding domain-containing protein</fullName>
    </recommendedName>
</protein>
<accession>A0AAV1A595</accession>
<proteinExistence type="predicted"/>
<dbReference type="InterPro" id="IPR026960">
    <property type="entry name" value="RVT-Znf"/>
</dbReference>
<feature type="domain" description="Reverse transcriptase zinc-binding" evidence="1">
    <location>
        <begin position="37"/>
        <end position="120"/>
    </location>
</feature>
<feature type="non-terminal residue" evidence="2">
    <location>
        <position position="1"/>
    </location>
</feature>
<evidence type="ECO:0000313" key="2">
    <source>
        <dbReference type="EMBL" id="CAI8604818.1"/>
    </source>
</evidence>
<sequence length="137" mass="16350">AEIEIGCTWIMKQVLQQRGVIVNIQSLWEHMCSKGKFKIKFVYTELRKDDTVTSWSILMLNNVVRLTTLLTMWLACHKKPATKDMLFKFGMIDNTFCIFCNKEESINHLFFDCEELKHIWCNVLNWIHLKHTPKKWN</sequence>
<gene>
    <name evidence="2" type="ORF">VFH_III151680</name>
</gene>
<dbReference type="EMBL" id="OX451738">
    <property type="protein sequence ID" value="CAI8604818.1"/>
    <property type="molecule type" value="Genomic_DNA"/>
</dbReference>
<reference evidence="2 3" key="1">
    <citation type="submission" date="2023-01" db="EMBL/GenBank/DDBJ databases">
        <authorList>
            <person name="Kreplak J."/>
        </authorList>
    </citation>
    <scope>NUCLEOTIDE SEQUENCE [LARGE SCALE GENOMIC DNA]</scope>
</reference>